<organism evidence="1 2">
    <name type="scientific">Riccia fluitans</name>
    <dbReference type="NCBI Taxonomy" id="41844"/>
    <lineage>
        <taxon>Eukaryota</taxon>
        <taxon>Viridiplantae</taxon>
        <taxon>Streptophyta</taxon>
        <taxon>Embryophyta</taxon>
        <taxon>Marchantiophyta</taxon>
        <taxon>Marchantiopsida</taxon>
        <taxon>Marchantiidae</taxon>
        <taxon>Marchantiales</taxon>
        <taxon>Ricciaceae</taxon>
        <taxon>Riccia</taxon>
    </lineage>
</organism>
<evidence type="ECO:0000313" key="2">
    <source>
        <dbReference type="Proteomes" id="UP001605036"/>
    </source>
</evidence>
<keyword evidence="2" id="KW-1185">Reference proteome</keyword>
<dbReference type="EMBL" id="JBHFFA010000002">
    <property type="protein sequence ID" value="KAL2642051.1"/>
    <property type="molecule type" value="Genomic_DNA"/>
</dbReference>
<comment type="caution">
    <text evidence="1">The sequence shown here is derived from an EMBL/GenBank/DDBJ whole genome shotgun (WGS) entry which is preliminary data.</text>
</comment>
<evidence type="ECO:0000313" key="1">
    <source>
        <dbReference type="EMBL" id="KAL2642051.1"/>
    </source>
</evidence>
<protein>
    <submittedName>
        <fullName evidence="1">Uncharacterized protein</fullName>
    </submittedName>
</protein>
<gene>
    <name evidence="1" type="ORF">R1flu_009638</name>
</gene>
<name>A0ABD1Z2P6_9MARC</name>
<sequence length="181" mass="20447">MVSWMPMGVDWTAPMRTTVSVLEYILIGEMDDGICGDPWLTWGCRASGDESSSDTSSHGNSYLDARSTYELQDSRSFSNYGPGKAAAIIESPFEENESNDLNSAVSIDRISSEPLRPYEADGWVRIELENLSKLQICRTDERWSTYRHSHTVSFRRLPVSHQDHPFPLQTSGQLVDTFFVD</sequence>
<proteinExistence type="predicted"/>
<accession>A0ABD1Z2P6</accession>
<dbReference type="AlphaFoldDB" id="A0ABD1Z2P6"/>
<dbReference type="Proteomes" id="UP001605036">
    <property type="component" value="Unassembled WGS sequence"/>
</dbReference>
<reference evidence="1 2" key="1">
    <citation type="submission" date="2024-09" db="EMBL/GenBank/DDBJ databases">
        <title>Chromosome-scale assembly of Riccia fluitans.</title>
        <authorList>
            <person name="Paukszto L."/>
            <person name="Sawicki J."/>
            <person name="Karawczyk K."/>
            <person name="Piernik-Szablinska J."/>
            <person name="Szczecinska M."/>
            <person name="Mazdziarz M."/>
        </authorList>
    </citation>
    <scope>NUCLEOTIDE SEQUENCE [LARGE SCALE GENOMIC DNA]</scope>
    <source>
        <strain evidence="1">Rf_01</strain>
        <tissue evidence="1">Aerial parts of the thallus</tissue>
    </source>
</reference>